<name>A0A1S3EFK1_CICAR</name>
<dbReference type="RefSeq" id="XP_012574188.1">
    <property type="nucleotide sequence ID" value="XM_012718734.2"/>
</dbReference>
<protein>
    <submittedName>
        <fullName evidence="4">Uncharacterized protein LOC101498984 isoform X1</fullName>
    </submittedName>
</protein>
<dbReference type="AlphaFoldDB" id="A0A1S3EFK1"/>
<keyword evidence="2" id="KW-0812">Transmembrane</keyword>
<keyword evidence="2" id="KW-0472">Membrane</keyword>
<sequence>MPGTIMVSVLELMDLPLSSSTSIRASMGKIEYQISDKGNFSFPLTSLRDDLIFKIHDSQENEISSAGIHIRLILEKGVWEDMFPIGGGKLHLKLQVILSDEERERIRMMRQSALKKKHDELHSSNQRGVEGDSGMIIGNAKLPFSTSDEVSESPKQHLQHEEAKLRNVALESLADDKESGTRNVVGSQLEQKLLNSNIADQIKKTSSTKPMSQPLNLIQLQHREDDGLQYSEKKAPPKRTPSNVKKMITAFESGLPKDMRSHIKPPPTKYQVSPIEKEDSSEAQHLEQDKSLNKEPSGFLQERVKSASLVTKEESIGQIKLLNYAQPKNTMQLELSTTNTLNKQTDSNARNKDQVEETNNNEAYSKHHMMTTSIFETVTVSGKMPLKEEKRRGKAPEVSYETCTERDLDNKYYSFESSEAWIFPHESRRICVTTSGKSVMDILENEDTKHLSQQRSFDFPKVENKEKNATYIGTGTEGSKYEKVQDILESKTTTASNNNGDENSGGPFDQVIKAAIIIGFGLLVLLTRQRKKRRKEKNA</sequence>
<evidence type="ECO:0000313" key="3">
    <source>
        <dbReference type="Proteomes" id="UP000087171"/>
    </source>
</evidence>
<accession>A0A1S3EFK1</accession>
<feature type="transmembrane region" description="Helical" evidence="2">
    <location>
        <begin position="511"/>
        <end position="527"/>
    </location>
</feature>
<dbReference type="PANTHER" id="PTHR36810:SF1">
    <property type="entry name" value="OS05G0232200 PROTEIN"/>
    <property type="match status" value="1"/>
</dbReference>
<proteinExistence type="predicted"/>
<keyword evidence="3" id="KW-1185">Reference proteome</keyword>
<evidence type="ECO:0000256" key="2">
    <source>
        <dbReference type="SAM" id="Phobius"/>
    </source>
</evidence>
<feature type="region of interest" description="Disordered" evidence="1">
    <location>
        <begin position="113"/>
        <end position="136"/>
    </location>
</feature>
<organism evidence="3 4">
    <name type="scientific">Cicer arietinum</name>
    <name type="common">Chickpea</name>
    <name type="synonym">Garbanzo</name>
    <dbReference type="NCBI Taxonomy" id="3827"/>
    <lineage>
        <taxon>Eukaryota</taxon>
        <taxon>Viridiplantae</taxon>
        <taxon>Streptophyta</taxon>
        <taxon>Embryophyta</taxon>
        <taxon>Tracheophyta</taxon>
        <taxon>Spermatophyta</taxon>
        <taxon>Magnoliopsida</taxon>
        <taxon>eudicotyledons</taxon>
        <taxon>Gunneridae</taxon>
        <taxon>Pentapetalae</taxon>
        <taxon>rosids</taxon>
        <taxon>fabids</taxon>
        <taxon>Fabales</taxon>
        <taxon>Fabaceae</taxon>
        <taxon>Papilionoideae</taxon>
        <taxon>50 kb inversion clade</taxon>
        <taxon>NPAAA clade</taxon>
        <taxon>Hologalegina</taxon>
        <taxon>IRL clade</taxon>
        <taxon>Cicereae</taxon>
        <taxon>Cicer</taxon>
    </lineage>
</organism>
<evidence type="ECO:0000313" key="4">
    <source>
        <dbReference type="RefSeq" id="XP_012574188.1"/>
    </source>
</evidence>
<dbReference type="GeneID" id="101498984"/>
<gene>
    <name evidence="4" type="primary">LOC101498984</name>
</gene>
<dbReference type="Proteomes" id="UP000087171">
    <property type="component" value="Chromosome Ca1"/>
</dbReference>
<evidence type="ECO:0000256" key="1">
    <source>
        <dbReference type="SAM" id="MobiDB-lite"/>
    </source>
</evidence>
<dbReference type="STRING" id="3827.A0A1S3EFK1"/>
<dbReference type="OrthoDB" id="1939272at2759"/>
<dbReference type="PANTHER" id="PTHR36810">
    <property type="entry name" value="BNACNNG47150D PROTEIN"/>
    <property type="match status" value="1"/>
</dbReference>
<feature type="compositionally biased region" description="Basic and acidic residues" evidence="1">
    <location>
        <begin position="275"/>
        <end position="293"/>
    </location>
</feature>
<feature type="region of interest" description="Disordered" evidence="1">
    <location>
        <begin position="340"/>
        <end position="360"/>
    </location>
</feature>
<reference evidence="4" key="2">
    <citation type="submission" date="2025-08" db="UniProtKB">
        <authorList>
            <consortium name="RefSeq"/>
        </authorList>
    </citation>
    <scope>IDENTIFICATION</scope>
    <source>
        <tissue evidence="4">Etiolated seedlings</tissue>
    </source>
</reference>
<reference evidence="3" key="1">
    <citation type="journal article" date="2013" name="Nat. Biotechnol.">
        <title>Draft genome sequence of chickpea (Cicer arietinum) provides a resource for trait improvement.</title>
        <authorList>
            <person name="Varshney R.K."/>
            <person name="Song C."/>
            <person name="Saxena R.K."/>
            <person name="Azam S."/>
            <person name="Yu S."/>
            <person name="Sharpe A.G."/>
            <person name="Cannon S."/>
            <person name="Baek J."/>
            <person name="Rosen B.D."/>
            <person name="Tar'an B."/>
            <person name="Millan T."/>
            <person name="Zhang X."/>
            <person name="Ramsay L.D."/>
            <person name="Iwata A."/>
            <person name="Wang Y."/>
            <person name="Nelson W."/>
            <person name="Farmer A.D."/>
            <person name="Gaur P.M."/>
            <person name="Soderlund C."/>
            <person name="Penmetsa R.V."/>
            <person name="Xu C."/>
            <person name="Bharti A.K."/>
            <person name="He W."/>
            <person name="Winter P."/>
            <person name="Zhao S."/>
            <person name="Hane J.K."/>
            <person name="Carrasquilla-Garcia N."/>
            <person name="Condie J.A."/>
            <person name="Upadhyaya H.D."/>
            <person name="Luo M.C."/>
            <person name="Thudi M."/>
            <person name="Gowda C.L."/>
            <person name="Singh N.P."/>
            <person name="Lichtenzveig J."/>
            <person name="Gali K.K."/>
            <person name="Rubio J."/>
            <person name="Nadarajan N."/>
            <person name="Dolezel J."/>
            <person name="Bansal K.C."/>
            <person name="Xu X."/>
            <person name="Edwards D."/>
            <person name="Zhang G."/>
            <person name="Kahl G."/>
            <person name="Gil J."/>
            <person name="Singh K.B."/>
            <person name="Datta S.K."/>
            <person name="Jackson S.A."/>
            <person name="Wang J."/>
            <person name="Cook D.R."/>
        </authorList>
    </citation>
    <scope>NUCLEOTIDE SEQUENCE [LARGE SCALE GENOMIC DNA]</scope>
    <source>
        <strain evidence="3">cv. CDC Frontier</strain>
    </source>
</reference>
<feature type="region of interest" description="Disordered" evidence="1">
    <location>
        <begin position="257"/>
        <end position="299"/>
    </location>
</feature>
<keyword evidence="2" id="KW-1133">Transmembrane helix</keyword>